<feature type="domain" description="D-glutamate cyclase-like C-terminal" evidence="1">
    <location>
        <begin position="43"/>
        <end position="320"/>
    </location>
</feature>
<sequence length="338" mass="35647">MVSENTKDVATIVDDLTTTDIGNRDAICPISSAAREKQGRNPSMQAAERLNEAVDPGDTVLVLTGFLIPPSMVQETDGPLGAVSVARAVDSALDANAIIACEPAAVDICEATAMAGELSVLDREAVSNNKRSVSVEPFPADRSEAQKYVEELLSEVDPAAVVAVEKAAPNKEGVYHNMAGYDVTEQTAKVDELYSRLPADVLTVSVGDAGNEVGMGLVQETVEDEIQYGDECQCGCGAGTAADIETDLLVPATVSNWGGHAIAACLSHVTQTPILHDPEVERRMLVQASMAGSIDGIVGGTNAWCDGMPPDAHESMLRLIREIFRSSVHTRGGSELER</sequence>
<dbReference type="PANTHER" id="PTHR32022">
    <property type="entry name" value="D-GLUTAMATE CYCLASE, MITOCHONDRIAL"/>
    <property type="match status" value="1"/>
</dbReference>
<evidence type="ECO:0000313" key="2">
    <source>
        <dbReference type="EMBL" id="MFD1565805.1"/>
    </source>
</evidence>
<name>A0ABD6BM47_9EURY</name>
<comment type="caution">
    <text evidence="2">The sequence shown here is derived from an EMBL/GenBank/DDBJ whole genome shotgun (WGS) entry which is preliminary data.</text>
</comment>
<gene>
    <name evidence="2" type="ORF">ACFR99_19975</name>
</gene>
<protein>
    <submittedName>
        <fullName evidence="2">Glutamate cyclase domain-containing protein</fullName>
    </submittedName>
</protein>
<dbReference type="Gene3D" id="3.90.1640.20">
    <property type="entry name" value="TON_0340"/>
    <property type="match status" value="1"/>
</dbReference>
<reference evidence="2 3" key="1">
    <citation type="journal article" date="2019" name="Int. J. Syst. Evol. Microbiol.">
        <title>The Global Catalogue of Microorganisms (GCM) 10K type strain sequencing project: providing services to taxonomists for standard genome sequencing and annotation.</title>
        <authorList>
            <consortium name="The Broad Institute Genomics Platform"/>
            <consortium name="The Broad Institute Genome Sequencing Center for Infectious Disease"/>
            <person name="Wu L."/>
            <person name="Ma J."/>
        </authorList>
    </citation>
    <scope>NUCLEOTIDE SEQUENCE [LARGE SCALE GENOMIC DNA]</scope>
    <source>
        <strain evidence="2 3">CGMCC 1.12230</strain>
    </source>
</reference>
<dbReference type="EMBL" id="JBHUDI010000013">
    <property type="protein sequence ID" value="MFD1565805.1"/>
    <property type="molecule type" value="Genomic_DNA"/>
</dbReference>
<dbReference type="Proteomes" id="UP001597076">
    <property type="component" value="Unassembled WGS sequence"/>
</dbReference>
<dbReference type="AlphaFoldDB" id="A0ABD6BM47"/>
<proteinExistence type="predicted"/>
<keyword evidence="3" id="KW-1185">Reference proteome</keyword>
<dbReference type="PANTHER" id="PTHR32022:SF10">
    <property type="entry name" value="D-GLUTAMATE CYCLASE, MITOCHONDRIAL"/>
    <property type="match status" value="1"/>
</dbReference>
<organism evidence="2 3">
    <name type="scientific">Haloarchaeobius amylolyticus</name>
    <dbReference type="NCBI Taxonomy" id="1198296"/>
    <lineage>
        <taxon>Archaea</taxon>
        <taxon>Methanobacteriati</taxon>
        <taxon>Methanobacteriota</taxon>
        <taxon>Stenosarchaea group</taxon>
        <taxon>Halobacteria</taxon>
        <taxon>Halobacteriales</taxon>
        <taxon>Halorubellaceae</taxon>
        <taxon>Haloarchaeobius</taxon>
    </lineage>
</organism>
<dbReference type="RefSeq" id="WP_390291425.1">
    <property type="nucleotide sequence ID" value="NZ_JBHUDI010000013.1"/>
</dbReference>
<accession>A0ABD6BM47</accession>
<evidence type="ECO:0000313" key="3">
    <source>
        <dbReference type="Proteomes" id="UP001597076"/>
    </source>
</evidence>
<dbReference type="Pfam" id="PF14336">
    <property type="entry name" value="GLUCM-like_C"/>
    <property type="match status" value="1"/>
</dbReference>
<evidence type="ECO:0000259" key="1">
    <source>
        <dbReference type="Pfam" id="PF14336"/>
    </source>
</evidence>
<dbReference type="InterPro" id="IPR025504">
    <property type="entry name" value="GLUCM_C"/>
</dbReference>